<dbReference type="Gene3D" id="1.25.40.720">
    <property type="entry name" value="Telomere length regulation protein 2, C-terminal domain"/>
    <property type="match status" value="2"/>
</dbReference>
<proteinExistence type="inferred from homology"/>
<dbReference type="PANTHER" id="PTHR15830">
    <property type="entry name" value="TELOMERE LENGTH REGULATION PROTEIN TEL2 FAMILY MEMBER"/>
    <property type="match status" value="1"/>
</dbReference>
<dbReference type="InterPro" id="IPR019337">
    <property type="entry name" value="Telomere_length_regulation_dom"/>
</dbReference>
<evidence type="ECO:0000256" key="2">
    <source>
        <dbReference type="SAM" id="MobiDB-lite"/>
    </source>
</evidence>
<evidence type="ECO:0000256" key="1">
    <source>
        <dbReference type="ARBA" id="ARBA00006133"/>
    </source>
</evidence>
<dbReference type="Pfam" id="PF10193">
    <property type="entry name" value="Telomere_reg-2"/>
    <property type="match status" value="1"/>
</dbReference>
<dbReference type="GO" id="GO:0051083">
    <property type="term" value="P:'de novo' cotranslational protein folding"/>
    <property type="evidence" value="ECO:0007669"/>
    <property type="project" value="TreeGrafter"/>
</dbReference>
<sequence>MPIIQDISDIPEPDDFKDSHTLDLRSDRILENQSDDESWLTAIQTKKISSTPVPLPSAQQLPPTKSEAINTDAILEELRLRPSIERFIELITIFEKQQNTSESTTSPQLASVLATVLNVNLPDLYTQLDPSTELGPVLHLFDSLPGIASILAQIKTHLRAFLDDDSDTRNTTASITGSASSFLVDPGERNKHASAKVTDTDLRPTATKHTRVSDTLLAAFRQTSLLLDLLASMLEQPGAVACMYIRAIASSSSARRPAAFREVAAYIAGSRVYMLAAQCLTVFGRHPLITGPELYAVSWRWLCDPQAYQRFLVASLLDMLRNKNCEEAIPDFLLRGLRLHGSAGGPQNTVLLSSFIDPHNHELTEDLALQAFATMKPLDVRTVFSSYIIPYIYRTYLCVPVVLEQDEDENSGGAEARNIVGACADLLVRLVCACISPLSGDIDKQRATLESITHNFPAMAMSPQYSLGLRRVLVIVLDTVYKKFDYGEWQYLQIEELLAEWGKNMNIRHASLVAQHAQSELLVLWTLNLARGGYVEDAEFIKSKILESAAYLNAITNRLSSNSVRPRVLGMAVAETFSRELDKKNDAPLSFGVDEVYGADLDYFRKYLVGLNDHLVKEGSWWEVLEKNHDHIQPKKKRTAVETEDEGYPESNADEMELDDEDDNNDNGEFAPLSFAPEQDLDSDLEEEDLDDPSLNVLDKDKRNTKPPVYIKDLVAYLDATESFAKQKLGLETAAKLIEQKARYGKELQFYSKELATALVGMRNNFDIKQFEEQRGSALATLVAADPSRVGPHLSVLLVTGDYSALQRTVVLSGLASGAEILANSKTGAGNSPVFASRKLPSEALHKLFLEMDEVSLGGDPDEQKRLGAEGYSGAHLKTLTYEMQQELLGGTTERAQEQLVGAARELRVSGSLEKQRKEGTVGKLRPSGVLARTNVYAKTAARSFFLPLAGNWQRVSGSSSSSARGTPYFGMFLAQVLRTLAVLLYLAAPGSTELTEMSGVLLEIVMAQRARGLRGAVESGNENAQVYEDLAVREGLYTAILAIVQIAREQDGGEALVSRWPQEVVELKLWVEEMWENHEEGVGGGSSIESATTLPASATGLGAMDYEARRVRGLAASAVFMVDEIVEKWQRRLVGELVSPENSMKELRIERTGVLGGQVRIR</sequence>
<gene>
    <name evidence="4" type="ORF">SAPINGB_P003646</name>
</gene>
<protein>
    <recommendedName>
        <fullName evidence="3">Telomere length regulation protein conserved domain-containing protein</fullName>
    </recommendedName>
</protein>
<comment type="similarity">
    <text evidence="1">Belongs to the TEL2 family.</text>
</comment>
<dbReference type="GO" id="GO:0042162">
    <property type="term" value="F:telomeric DNA binding"/>
    <property type="evidence" value="ECO:0007669"/>
    <property type="project" value="TreeGrafter"/>
</dbReference>
<evidence type="ECO:0000259" key="3">
    <source>
        <dbReference type="Pfam" id="PF10193"/>
    </source>
</evidence>
<feature type="compositionally biased region" description="Acidic residues" evidence="2">
    <location>
        <begin position="642"/>
        <end position="666"/>
    </location>
</feature>
<dbReference type="GeneID" id="43582462"/>
<reference evidence="4 5" key="1">
    <citation type="submission" date="2019-09" db="EMBL/GenBank/DDBJ databases">
        <authorList>
            <person name="Brejova B."/>
        </authorList>
    </citation>
    <scope>NUCLEOTIDE SEQUENCE [LARGE SCALE GENOMIC DNA]</scope>
</reference>
<feature type="region of interest" description="Disordered" evidence="2">
    <location>
        <begin position="1"/>
        <end position="20"/>
    </location>
</feature>
<dbReference type="EMBL" id="CABVLU010000003">
    <property type="protein sequence ID" value="VVT53581.1"/>
    <property type="molecule type" value="Genomic_DNA"/>
</dbReference>
<dbReference type="InterPro" id="IPR051970">
    <property type="entry name" value="TEL2_Regulation"/>
</dbReference>
<dbReference type="Proteomes" id="UP000398389">
    <property type="component" value="Unassembled WGS sequence"/>
</dbReference>
<keyword evidence="5" id="KW-1185">Reference proteome</keyword>
<dbReference type="InterPro" id="IPR038528">
    <property type="entry name" value="TEL2_C_sf"/>
</dbReference>
<feature type="region of interest" description="Disordered" evidence="2">
    <location>
        <begin position="632"/>
        <end position="702"/>
    </location>
</feature>
<evidence type="ECO:0000313" key="5">
    <source>
        <dbReference type="Proteomes" id="UP000398389"/>
    </source>
</evidence>
<organism evidence="4 5">
    <name type="scientific">Magnusiomyces paraingens</name>
    <dbReference type="NCBI Taxonomy" id="2606893"/>
    <lineage>
        <taxon>Eukaryota</taxon>
        <taxon>Fungi</taxon>
        <taxon>Dikarya</taxon>
        <taxon>Ascomycota</taxon>
        <taxon>Saccharomycotina</taxon>
        <taxon>Dipodascomycetes</taxon>
        <taxon>Dipodascales</taxon>
        <taxon>Dipodascaceae</taxon>
        <taxon>Magnusiomyces</taxon>
    </lineage>
</organism>
<name>A0A5E8BRA4_9ASCO</name>
<feature type="domain" description="Telomere length regulation protein conserved" evidence="3">
    <location>
        <begin position="708"/>
        <end position="819"/>
    </location>
</feature>
<dbReference type="PANTHER" id="PTHR15830:SF10">
    <property type="entry name" value="TELOMERE LENGTH REGULATION PROTEIN TEL2 HOMOLOG"/>
    <property type="match status" value="1"/>
</dbReference>
<dbReference type="AlphaFoldDB" id="A0A5E8BRA4"/>
<feature type="compositionally biased region" description="Acidic residues" evidence="2">
    <location>
        <begin position="679"/>
        <end position="692"/>
    </location>
</feature>
<evidence type="ECO:0000313" key="4">
    <source>
        <dbReference type="EMBL" id="VVT53581.1"/>
    </source>
</evidence>
<accession>A0A5E8BRA4</accession>
<dbReference type="OrthoDB" id="10258062at2759"/>
<dbReference type="GO" id="GO:0051879">
    <property type="term" value="F:Hsp90 protein binding"/>
    <property type="evidence" value="ECO:0007669"/>
    <property type="project" value="TreeGrafter"/>
</dbReference>
<dbReference type="GO" id="GO:0005829">
    <property type="term" value="C:cytosol"/>
    <property type="evidence" value="ECO:0007669"/>
    <property type="project" value="TreeGrafter"/>
</dbReference>
<dbReference type="RefSeq" id="XP_031854253.1">
    <property type="nucleotide sequence ID" value="XM_031998362.1"/>
</dbReference>